<accession>A0ABN3UQM4</accession>
<protein>
    <recommendedName>
        <fullName evidence="3">RelA/SpoT domain-containing protein</fullName>
    </recommendedName>
</protein>
<name>A0ABN3UQM4_9MICO</name>
<comment type="caution">
    <text evidence="1">The sequence shown here is derived from an EMBL/GenBank/DDBJ whole genome shotgun (WGS) entry which is preliminary data.</text>
</comment>
<gene>
    <name evidence="1" type="ORF">GCM10009867_20980</name>
</gene>
<proteinExistence type="predicted"/>
<dbReference type="SUPFAM" id="SSF81301">
    <property type="entry name" value="Nucleotidyltransferase"/>
    <property type="match status" value="1"/>
</dbReference>
<reference evidence="1 2" key="1">
    <citation type="journal article" date="2019" name="Int. J. Syst. Evol. Microbiol.">
        <title>The Global Catalogue of Microorganisms (GCM) 10K type strain sequencing project: providing services to taxonomists for standard genome sequencing and annotation.</title>
        <authorList>
            <consortium name="The Broad Institute Genomics Platform"/>
            <consortium name="The Broad Institute Genome Sequencing Center for Infectious Disease"/>
            <person name="Wu L."/>
            <person name="Ma J."/>
        </authorList>
    </citation>
    <scope>NUCLEOTIDE SEQUENCE [LARGE SCALE GENOMIC DNA]</scope>
    <source>
        <strain evidence="1 2">JCM 16378</strain>
    </source>
</reference>
<evidence type="ECO:0000313" key="1">
    <source>
        <dbReference type="EMBL" id="GAA2736392.1"/>
    </source>
</evidence>
<dbReference type="InterPro" id="IPR043519">
    <property type="entry name" value="NT_sf"/>
</dbReference>
<sequence length="342" mass="37800">MGVGTAEIARLLGRQRRGCRDHRPPRNAFAARRRLTDSQRISADLCKAKRVTGGGGDTGELGGATDSTNLPGMLRELRDLTGVDFAAQQAEYSSFAAAAESSILETRLADALFELHEGLRSSRILGTIGSIDSWADGSTNFRIVSKSWPSVVDKLYRLNIEENELAPNPPFLPNLHERVAGASYSKSQQWITPSNVSEFADDLVRTKFVVPFVDGVIQVSDKIKELIYAESLPRYVKYHAKDSGYHARHLYCLLEVPAAGGGSRTVALEIKVLTKLQDTLGELTHLLYEAKRTGRIPSEKKRKLAWMIDSPDFLASYVGHSAHFIEAQLVILKSELMEMEAE</sequence>
<dbReference type="EMBL" id="BAAARN010000001">
    <property type="protein sequence ID" value="GAA2736392.1"/>
    <property type="molecule type" value="Genomic_DNA"/>
</dbReference>
<evidence type="ECO:0000313" key="2">
    <source>
        <dbReference type="Proteomes" id="UP001501326"/>
    </source>
</evidence>
<evidence type="ECO:0008006" key="3">
    <source>
        <dbReference type="Google" id="ProtNLM"/>
    </source>
</evidence>
<dbReference type="Proteomes" id="UP001501326">
    <property type="component" value="Unassembled WGS sequence"/>
</dbReference>
<keyword evidence="2" id="KW-1185">Reference proteome</keyword>
<organism evidence="1 2">
    <name type="scientific">Pedococcus aerophilus</name>
    <dbReference type="NCBI Taxonomy" id="436356"/>
    <lineage>
        <taxon>Bacteria</taxon>
        <taxon>Bacillati</taxon>
        <taxon>Actinomycetota</taxon>
        <taxon>Actinomycetes</taxon>
        <taxon>Micrococcales</taxon>
        <taxon>Intrasporangiaceae</taxon>
        <taxon>Pedococcus</taxon>
    </lineage>
</organism>